<evidence type="ECO:0000259" key="9">
    <source>
        <dbReference type="Pfam" id="PF01593"/>
    </source>
</evidence>
<dbReference type="InterPro" id="IPR036188">
    <property type="entry name" value="FAD/NAD-bd_sf"/>
</dbReference>
<evidence type="ECO:0000256" key="7">
    <source>
        <dbReference type="ARBA" id="ARBA00048532"/>
    </source>
</evidence>
<comment type="pathway">
    <text evidence="2">Carotenoid biosynthesis; staphyloxanthin biosynthesis; staphyloxanthin from farnesyl diphosphate: step 3/5.</text>
</comment>
<feature type="domain" description="Amine oxidase" evidence="9">
    <location>
        <begin position="11"/>
        <end position="272"/>
    </location>
</feature>
<dbReference type="AlphaFoldDB" id="A0A9D1PZR5"/>
<keyword evidence="1" id="KW-0560">Oxidoreductase</keyword>
<evidence type="ECO:0000256" key="5">
    <source>
        <dbReference type="ARBA" id="ARBA00041900"/>
    </source>
</evidence>
<gene>
    <name evidence="10" type="ORF">H9892_05630</name>
</gene>
<evidence type="ECO:0000313" key="10">
    <source>
        <dbReference type="EMBL" id="HIW02802.1"/>
    </source>
</evidence>
<comment type="catalytic activity">
    <reaction evidence="7">
        <text>all-trans-4,4'-diaponeurosporene + 2 AH2 + 2 O2 = 4,4'-diaponeurosporenal + 2 A + 3 H2O</text>
        <dbReference type="Rhea" id="RHEA:56104"/>
        <dbReference type="ChEBI" id="CHEBI:13193"/>
        <dbReference type="ChEBI" id="CHEBI:15377"/>
        <dbReference type="ChEBI" id="CHEBI:15379"/>
        <dbReference type="ChEBI" id="CHEBI:17499"/>
        <dbReference type="ChEBI" id="CHEBI:62743"/>
        <dbReference type="ChEBI" id="CHEBI:79065"/>
    </reaction>
</comment>
<proteinExistence type="inferred from homology"/>
<feature type="region of interest" description="Disordered" evidence="8">
    <location>
        <begin position="486"/>
        <end position="510"/>
    </location>
</feature>
<comment type="caution">
    <text evidence="10">The sequence shown here is derived from an EMBL/GenBank/DDBJ whole genome shotgun (WGS) entry which is preliminary data.</text>
</comment>
<accession>A0A9D1PZR5</accession>
<dbReference type="Proteomes" id="UP000823990">
    <property type="component" value="Unassembled WGS sequence"/>
</dbReference>
<evidence type="ECO:0000256" key="1">
    <source>
        <dbReference type="ARBA" id="ARBA00023002"/>
    </source>
</evidence>
<organism evidence="10 11">
    <name type="scientific">Candidatus Protoclostridium stercorigallinarum</name>
    <dbReference type="NCBI Taxonomy" id="2838741"/>
    <lineage>
        <taxon>Bacteria</taxon>
        <taxon>Bacillati</taxon>
        <taxon>Bacillota</taxon>
        <taxon>Clostridia</taxon>
        <taxon>Candidatus Protoclostridium</taxon>
    </lineage>
</organism>
<dbReference type="GO" id="GO:0016491">
    <property type="term" value="F:oxidoreductase activity"/>
    <property type="evidence" value="ECO:0007669"/>
    <property type="project" value="UniProtKB-KW"/>
</dbReference>
<dbReference type="EMBL" id="DXHS01000088">
    <property type="protein sequence ID" value="HIW02802.1"/>
    <property type="molecule type" value="Genomic_DNA"/>
</dbReference>
<evidence type="ECO:0000313" key="11">
    <source>
        <dbReference type="Proteomes" id="UP000823990"/>
    </source>
</evidence>
<evidence type="ECO:0000256" key="6">
    <source>
        <dbReference type="ARBA" id="ARBA00042619"/>
    </source>
</evidence>
<dbReference type="Pfam" id="PF01593">
    <property type="entry name" value="Amino_oxidase"/>
    <property type="match status" value="1"/>
</dbReference>
<name>A0A9D1PZR5_9FIRM</name>
<sequence>MARVLIIGGGVAGLSAGIYAQKHGHHAIVCERHFISGGNLTGWNRNGYHIDNCIHWLTGTNPYTETYKMWEELGALGDGIGIYRGESLYTCDLDGRRLSLCRDIDKLESDMLSISPDDKKEITSFIKAVKAVQGLSGIAGKEHDERLGVMGAVAALPLLVKYYRLTLGELGARFCHPLLRKFFGCFLSESYGAIALVYVAACFCGDNADLPEGGSLAMAKRMESRFLALGGELHLRKEAVKINRVRRSAKSVTFADGTTVEADYIVLTTDPAMTFGKLLDKKMPKSLAMKYSDPRLKRFSSYQCAIACDLSSLPFSDEFVFEVPGRYKDILGSKDIIVRGFAHEKSFAPDGKNILQTLTYCNEKAAKRFIEMRERRRETYETLKRNIANAAIGALEEKFPELRGHISCVDVWTPATYRRFVASETGAYMSFAISSHVIPNSTGNRISGLKNVVLATQWQHVTGGLPVAAQNGMDAVAVIDKLERKKKHAPSGSAEKNKTIVVRRKQQQRV</sequence>
<evidence type="ECO:0000256" key="2">
    <source>
        <dbReference type="ARBA" id="ARBA00037901"/>
    </source>
</evidence>
<evidence type="ECO:0000256" key="8">
    <source>
        <dbReference type="SAM" id="MobiDB-lite"/>
    </source>
</evidence>
<dbReference type="PANTHER" id="PTHR43734">
    <property type="entry name" value="PHYTOENE DESATURASE"/>
    <property type="match status" value="1"/>
</dbReference>
<dbReference type="PANTHER" id="PTHR43734:SF7">
    <property type="entry name" value="4,4'-DIAPONEUROSPORENE OXYGENASE"/>
    <property type="match status" value="1"/>
</dbReference>
<comment type="similarity">
    <text evidence="3">Belongs to the carotenoid/retinoid oxidoreductase family. CrtP subfamily.</text>
</comment>
<feature type="compositionally biased region" description="Basic residues" evidence="8">
    <location>
        <begin position="501"/>
        <end position="510"/>
    </location>
</feature>
<evidence type="ECO:0000256" key="4">
    <source>
        <dbReference type="ARBA" id="ARBA00039159"/>
    </source>
</evidence>
<dbReference type="InterPro" id="IPR002937">
    <property type="entry name" value="Amino_oxidase"/>
</dbReference>
<evidence type="ECO:0000256" key="3">
    <source>
        <dbReference type="ARBA" id="ARBA00038194"/>
    </source>
</evidence>
<reference evidence="10" key="1">
    <citation type="journal article" date="2021" name="PeerJ">
        <title>Extensive microbial diversity within the chicken gut microbiome revealed by metagenomics and culture.</title>
        <authorList>
            <person name="Gilroy R."/>
            <person name="Ravi A."/>
            <person name="Getino M."/>
            <person name="Pursley I."/>
            <person name="Horton D.L."/>
            <person name="Alikhan N.F."/>
            <person name="Baker D."/>
            <person name="Gharbi K."/>
            <person name="Hall N."/>
            <person name="Watson M."/>
            <person name="Adriaenssens E.M."/>
            <person name="Foster-Nyarko E."/>
            <person name="Jarju S."/>
            <person name="Secka A."/>
            <person name="Antonio M."/>
            <person name="Oren A."/>
            <person name="Chaudhuri R.R."/>
            <person name="La Ragione R."/>
            <person name="Hildebrand F."/>
            <person name="Pallen M.J."/>
        </authorList>
    </citation>
    <scope>NUCLEOTIDE SEQUENCE</scope>
    <source>
        <strain evidence="10">12435</strain>
    </source>
</reference>
<protein>
    <recommendedName>
        <fullName evidence="4">4,4'-diaponeurosporene oxygenase</fullName>
    </recommendedName>
    <alternativeName>
        <fullName evidence="5">4,4'-diaponeurosporene oxidase</fullName>
    </alternativeName>
    <alternativeName>
        <fullName evidence="6">Carotenoid oxidase</fullName>
    </alternativeName>
</protein>
<dbReference type="Gene3D" id="3.50.50.60">
    <property type="entry name" value="FAD/NAD(P)-binding domain"/>
    <property type="match status" value="2"/>
</dbReference>
<reference evidence="10" key="2">
    <citation type="submission" date="2021-04" db="EMBL/GenBank/DDBJ databases">
        <authorList>
            <person name="Gilroy R."/>
        </authorList>
    </citation>
    <scope>NUCLEOTIDE SEQUENCE</scope>
    <source>
        <strain evidence="10">12435</strain>
    </source>
</reference>
<dbReference type="SUPFAM" id="SSF51905">
    <property type="entry name" value="FAD/NAD(P)-binding domain"/>
    <property type="match status" value="1"/>
</dbReference>